<dbReference type="Gene3D" id="2.60.40.640">
    <property type="match status" value="2"/>
</dbReference>
<dbReference type="InterPro" id="IPR014756">
    <property type="entry name" value="Ig_E-set"/>
</dbReference>
<evidence type="ECO:0008006" key="4">
    <source>
        <dbReference type="Google" id="ProtNLM"/>
    </source>
</evidence>
<reference evidence="2 3" key="1">
    <citation type="journal article" date="2011" name="Proc. Natl. Acad. Sci. U.S.A.">
        <title>Evolutionary erosion of yeast sex chromosomes by mating-type switching accidents.</title>
        <authorList>
            <person name="Gordon J.L."/>
            <person name="Armisen D."/>
            <person name="Proux-Wera E."/>
            <person name="Oheigeartaigh S.S."/>
            <person name="Byrne K.P."/>
            <person name="Wolfe K.H."/>
        </authorList>
    </citation>
    <scope>NUCLEOTIDE SEQUENCE [LARGE SCALE GENOMIC DNA]</scope>
    <source>
        <strain evidence="3">ATCC 34711 / CBS 6284 / DSM 70876 / NBRC 10599 / NRRL Y-10934 / UCD 77-7</strain>
    </source>
</reference>
<dbReference type="STRING" id="1071380.I2H3Q7"/>
<dbReference type="KEGG" id="tbl:TBLA_0D05160"/>
<keyword evidence="3" id="KW-1185">Reference proteome</keyword>
<dbReference type="SUPFAM" id="SSF81296">
    <property type="entry name" value="E set domains"/>
    <property type="match status" value="1"/>
</dbReference>
<gene>
    <name evidence="2" type="primary">TBLA0D05160</name>
    <name evidence="2" type="ORF">TBLA_0D05160</name>
</gene>
<evidence type="ECO:0000313" key="2">
    <source>
        <dbReference type="EMBL" id="CCH61009.1"/>
    </source>
</evidence>
<name>I2H3Q7_HENB6</name>
<sequence length="319" mass="35859">MGSFFKSPIDIEISFDGEEDRRHIELNNGSGSGSKTLVDRLPVYEDGESVSGSATIRVKEGKKIEHLGIRVSLIGCIDMLSVGAGSSNGNHVEGRKRSVDEYLVLNQDVCSSGVLSESKSFDFMFKDVSKQYESYRGTNVDVNYYVKVSVQRKGADISKTKKFWVWLYGKDKGADETNGGKAIKLDIGIENCLHIEFEYSKNRYGLKDVIVGRIYFLLTRLKIRHMELSIITRESSLMHGKNKTCDNTAVRYEIMDGSPVKGETIPIRLFLGGHELVPTMSCNKFTVKNYLSLVIIDEDGRRYFKQSEIEFARLRGGEA</sequence>
<dbReference type="RefSeq" id="XP_004180528.1">
    <property type="nucleotide sequence ID" value="XM_004180480.1"/>
</dbReference>
<dbReference type="EMBL" id="HE806319">
    <property type="protein sequence ID" value="CCH61009.1"/>
    <property type="molecule type" value="Genomic_DNA"/>
</dbReference>
<organism evidence="2 3">
    <name type="scientific">Henningerozyma blattae (strain ATCC 34711 / CBS 6284 / DSM 70876 / NBRC 10599 / NRRL Y-10934 / UCD 77-7)</name>
    <name type="common">Yeast</name>
    <name type="synonym">Tetrapisispora blattae</name>
    <dbReference type="NCBI Taxonomy" id="1071380"/>
    <lineage>
        <taxon>Eukaryota</taxon>
        <taxon>Fungi</taxon>
        <taxon>Dikarya</taxon>
        <taxon>Ascomycota</taxon>
        <taxon>Saccharomycotina</taxon>
        <taxon>Saccharomycetes</taxon>
        <taxon>Saccharomycetales</taxon>
        <taxon>Saccharomycetaceae</taxon>
        <taxon>Henningerozyma</taxon>
    </lineage>
</organism>
<dbReference type="GO" id="GO:0006886">
    <property type="term" value="P:intracellular protein transport"/>
    <property type="evidence" value="ECO:0007669"/>
    <property type="project" value="EnsemblFungi"/>
</dbReference>
<dbReference type="HOGENOM" id="CLU_031077_2_0_1"/>
<dbReference type="InterPro" id="IPR028934">
    <property type="entry name" value="Vps26-related"/>
</dbReference>
<dbReference type="OMA" id="FKWKFSS"/>
<dbReference type="GO" id="GO:0042147">
    <property type="term" value="P:retrograde transport, endosome to Golgi"/>
    <property type="evidence" value="ECO:0007669"/>
    <property type="project" value="EnsemblFungi"/>
</dbReference>
<dbReference type="InterPro" id="IPR014752">
    <property type="entry name" value="Arrestin-like_C"/>
</dbReference>
<dbReference type="GeneID" id="14496045"/>
<dbReference type="FunCoup" id="I2H3Q7">
    <property type="interactions" value="890"/>
</dbReference>
<dbReference type="InParanoid" id="I2H3Q7"/>
<comment type="similarity">
    <text evidence="1">Belongs to the VPS26 family.</text>
</comment>
<accession>I2H3Q7</accession>
<dbReference type="GO" id="GO:0045053">
    <property type="term" value="P:protein retention in Golgi apparatus"/>
    <property type="evidence" value="ECO:0007669"/>
    <property type="project" value="EnsemblFungi"/>
</dbReference>
<dbReference type="AlphaFoldDB" id="I2H3Q7"/>
<dbReference type="Proteomes" id="UP000002866">
    <property type="component" value="Chromosome 4"/>
</dbReference>
<dbReference type="eggNOG" id="KOG3063">
    <property type="taxonomic scope" value="Eukaryota"/>
</dbReference>
<dbReference type="Pfam" id="PF03643">
    <property type="entry name" value="Vps26"/>
    <property type="match status" value="1"/>
</dbReference>
<proteinExistence type="inferred from homology"/>
<evidence type="ECO:0000256" key="1">
    <source>
        <dbReference type="ARBA" id="ARBA00009100"/>
    </source>
</evidence>
<evidence type="ECO:0000313" key="3">
    <source>
        <dbReference type="Proteomes" id="UP000002866"/>
    </source>
</evidence>
<dbReference type="GO" id="GO:0030906">
    <property type="term" value="C:retromer, cargo-selective complex"/>
    <property type="evidence" value="ECO:0007669"/>
    <property type="project" value="EnsemblFungi"/>
</dbReference>
<protein>
    <recommendedName>
        <fullName evidence="4">Vacuolar protein sorting-associated protein 26</fullName>
    </recommendedName>
</protein>
<dbReference type="OrthoDB" id="3821113at2759"/>
<dbReference type="GO" id="GO:0005768">
    <property type="term" value="C:endosome"/>
    <property type="evidence" value="ECO:0007669"/>
    <property type="project" value="EnsemblFungi"/>
</dbReference>
<dbReference type="GO" id="GO:0005829">
    <property type="term" value="C:cytosol"/>
    <property type="evidence" value="ECO:0007669"/>
    <property type="project" value="GOC"/>
</dbReference>
<dbReference type="GO" id="GO:0140318">
    <property type="term" value="F:protein transporter activity"/>
    <property type="evidence" value="ECO:0007669"/>
    <property type="project" value="EnsemblFungi"/>
</dbReference>
<dbReference type="GO" id="GO:0170071">
    <property type="term" value="C:CROP complex"/>
    <property type="evidence" value="ECO:0007669"/>
    <property type="project" value="EnsemblFungi"/>
</dbReference>
<dbReference type="PANTHER" id="PTHR12233">
    <property type="entry name" value="VACUOLAR PROTEIN SORTING 26 RELATED"/>
    <property type="match status" value="1"/>
</dbReference>